<reference evidence="1 2" key="1">
    <citation type="journal article" date="2008" name="Proc. Natl. Acad. Sci. U.S.A.">
        <title>Niche adaptation and genome expansion in the chlorophyll d-producing cyanobacterium Acaryochloris marina.</title>
        <authorList>
            <person name="Swingley W.D."/>
            <person name="Chen M."/>
            <person name="Cheung P.C."/>
            <person name="Conrad A.L."/>
            <person name="Dejesa L.C."/>
            <person name="Hao J."/>
            <person name="Honchak B.M."/>
            <person name="Karbach L.E."/>
            <person name="Kurdoglu A."/>
            <person name="Lahiri S."/>
            <person name="Mastrian S.D."/>
            <person name="Miyashita H."/>
            <person name="Page L."/>
            <person name="Ramakrishna P."/>
            <person name="Satoh S."/>
            <person name="Sattley W.M."/>
            <person name="Shimada Y."/>
            <person name="Taylor H.L."/>
            <person name="Tomo T."/>
            <person name="Tsuchiya T."/>
            <person name="Wang Z.T."/>
            <person name="Raymond J."/>
            <person name="Mimuro M."/>
            <person name="Blankenship R.E."/>
            <person name="Touchman J.W."/>
        </authorList>
    </citation>
    <scope>NUCLEOTIDE SEQUENCE [LARGE SCALE GENOMIC DNA]</scope>
    <source>
        <strain evidence="2">MBIC 11017</strain>
    </source>
</reference>
<dbReference type="HOGENOM" id="CLU_3178832_0_0_3"/>
<keyword evidence="2" id="KW-1185">Reference proteome</keyword>
<evidence type="ECO:0000313" key="1">
    <source>
        <dbReference type="EMBL" id="ABW31135.1"/>
    </source>
</evidence>
<sequence>MGYVRAVKQLPRQVKPEMVMWYDDNRKVLLEGVTGVLSDLSEEGSD</sequence>
<organism evidence="1 2">
    <name type="scientific">Acaryochloris marina (strain MBIC 11017)</name>
    <dbReference type="NCBI Taxonomy" id="329726"/>
    <lineage>
        <taxon>Bacteria</taxon>
        <taxon>Bacillati</taxon>
        <taxon>Cyanobacteriota</taxon>
        <taxon>Cyanophyceae</taxon>
        <taxon>Acaryochloridales</taxon>
        <taxon>Acaryochloridaceae</taxon>
        <taxon>Acaryochloris</taxon>
    </lineage>
</organism>
<accession>B0C618</accession>
<dbReference type="Proteomes" id="UP000000268">
    <property type="component" value="Chromosome"/>
</dbReference>
<dbReference type="STRING" id="329726.AM1_6203"/>
<gene>
    <name evidence="1" type="ordered locus">AM1_6203</name>
</gene>
<protein>
    <submittedName>
        <fullName evidence="1">Uncharacterized protein</fullName>
    </submittedName>
</protein>
<evidence type="ECO:0000313" key="2">
    <source>
        <dbReference type="Proteomes" id="UP000000268"/>
    </source>
</evidence>
<dbReference type="EMBL" id="CP000828">
    <property type="protein sequence ID" value="ABW31135.1"/>
    <property type="molecule type" value="Genomic_DNA"/>
</dbReference>
<name>B0C618_ACAM1</name>
<dbReference type="AlphaFoldDB" id="B0C618"/>
<proteinExistence type="predicted"/>
<dbReference type="KEGG" id="amr:AM1_6203"/>